<keyword evidence="2" id="KW-1185">Reference proteome</keyword>
<dbReference type="InterPro" id="IPR052564">
    <property type="entry name" value="N-acetyltrans/Recomb-assoc"/>
</dbReference>
<proteinExistence type="predicted"/>
<gene>
    <name evidence="1" type="ORF">HG535_0E03100</name>
</gene>
<name>A0A7H9B4C7_ZYGMR</name>
<dbReference type="OrthoDB" id="410198at2759"/>
<dbReference type="AlphaFoldDB" id="A0A7H9B4C7"/>
<dbReference type="PANTHER" id="PTHR43451:SF1">
    <property type="entry name" value="ACETYLTRANSFERASE"/>
    <property type="match status" value="1"/>
</dbReference>
<evidence type="ECO:0008006" key="3">
    <source>
        <dbReference type="Google" id="ProtNLM"/>
    </source>
</evidence>
<dbReference type="Gene3D" id="3.40.630.30">
    <property type="match status" value="1"/>
</dbReference>
<protein>
    <recommendedName>
        <fullName evidence="3">N-acetyltransferase domain-containing protein</fullName>
    </recommendedName>
</protein>
<accession>A0A7H9B4C7</accession>
<dbReference type="GeneID" id="59236968"/>
<organism evidence="1 2">
    <name type="scientific">Zygotorulaspora mrakii</name>
    <name type="common">Zygosaccharomyces mrakii</name>
    <dbReference type="NCBI Taxonomy" id="42260"/>
    <lineage>
        <taxon>Eukaryota</taxon>
        <taxon>Fungi</taxon>
        <taxon>Dikarya</taxon>
        <taxon>Ascomycota</taxon>
        <taxon>Saccharomycotina</taxon>
        <taxon>Saccharomycetes</taxon>
        <taxon>Saccharomycetales</taxon>
        <taxon>Saccharomycetaceae</taxon>
        <taxon>Zygotorulaspora</taxon>
    </lineage>
</organism>
<evidence type="ECO:0000313" key="1">
    <source>
        <dbReference type="EMBL" id="QLG73226.1"/>
    </source>
</evidence>
<dbReference type="KEGG" id="zmk:HG535_0E03100"/>
<reference evidence="1 2" key="1">
    <citation type="submission" date="2020-07" db="EMBL/GenBank/DDBJ databases">
        <title>The yeast mating-type switching endonuclease HO is a domesticated member of an unorthodox homing genetic element family.</title>
        <authorList>
            <person name="Coughlan A.Y."/>
            <person name="Lombardi L."/>
            <person name="Braun-Galleani S."/>
            <person name="Martos A.R."/>
            <person name="Galeote V."/>
            <person name="Bigey F."/>
            <person name="Dequin S."/>
            <person name="Byrne K.P."/>
            <person name="Wolfe K.H."/>
        </authorList>
    </citation>
    <scope>NUCLEOTIDE SEQUENCE [LARGE SCALE GENOMIC DNA]</scope>
    <source>
        <strain evidence="1 2">NRRL Y-6702</strain>
    </source>
</reference>
<sequence>MLNTISVTAATQNCHEANGCIEGVKSHSRTVVPLNKVSSVERASETLFRAFAKSTANDYLLKKFSRIPLNENVSRTRFNAMIYYYTSWFHDLGGEVVEANDYDAVGIWSLPGRHLPATLSEDPKFNKTFFEDLDKRKYEVIPPGMGYYYLFMVGKDPSQPKVRGSVKTMLNHYKERADKDNCAIVLEAISEHARSVYEYFGFKVYLTFKYGESEVNTQGVLDLNGEGFTGYLMLYHKDAQNVFRNC</sequence>
<dbReference type="EMBL" id="CP058608">
    <property type="protein sequence ID" value="QLG73226.1"/>
    <property type="molecule type" value="Genomic_DNA"/>
</dbReference>
<dbReference type="RefSeq" id="XP_037144953.1">
    <property type="nucleotide sequence ID" value="XM_037289058.1"/>
</dbReference>
<evidence type="ECO:0000313" key="2">
    <source>
        <dbReference type="Proteomes" id="UP000509704"/>
    </source>
</evidence>
<dbReference type="PANTHER" id="PTHR43451">
    <property type="entry name" value="ACETYLTRANSFERASE (GNAT) FAMILY PROTEIN"/>
    <property type="match status" value="1"/>
</dbReference>
<dbReference type="Proteomes" id="UP000509704">
    <property type="component" value="Chromosome 5"/>
</dbReference>